<dbReference type="GO" id="GO:0006749">
    <property type="term" value="P:glutathione metabolic process"/>
    <property type="evidence" value="ECO:0007669"/>
    <property type="project" value="TreeGrafter"/>
</dbReference>
<dbReference type="GO" id="GO:0004364">
    <property type="term" value="F:glutathione transferase activity"/>
    <property type="evidence" value="ECO:0007669"/>
    <property type="project" value="TreeGrafter"/>
</dbReference>
<dbReference type="InterPro" id="IPR010987">
    <property type="entry name" value="Glutathione-S-Trfase_C-like"/>
</dbReference>
<dbReference type="InterPro" id="IPR004045">
    <property type="entry name" value="Glutathione_S-Trfase_N"/>
</dbReference>
<dbReference type="SFLD" id="SFLDG01205">
    <property type="entry name" value="AMPS.1"/>
    <property type="match status" value="1"/>
</dbReference>
<dbReference type="SFLD" id="SFLDG00363">
    <property type="entry name" value="AMPS_(cytGST):_Alpha-__Mu-__Pi"/>
    <property type="match status" value="1"/>
</dbReference>
<dbReference type="InterPro" id="IPR004046">
    <property type="entry name" value="GST_C"/>
</dbReference>
<dbReference type="Gene3D" id="1.20.1050.130">
    <property type="match status" value="1"/>
</dbReference>
<dbReference type="SUPFAM" id="SSF52833">
    <property type="entry name" value="Thioredoxin-like"/>
    <property type="match status" value="1"/>
</dbReference>
<dbReference type="InterPro" id="IPR036249">
    <property type="entry name" value="Thioredoxin-like_sf"/>
</dbReference>
<dbReference type="PANTHER" id="PTHR11571">
    <property type="entry name" value="GLUTATHIONE S-TRANSFERASE"/>
    <property type="match status" value="1"/>
</dbReference>
<evidence type="ECO:0000259" key="2">
    <source>
        <dbReference type="PROSITE" id="PS50405"/>
    </source>
</evidence>
<dbReference type="AlphaFoldDB" id="A0A7S4L3S0"/>
<evidence type="ECO:0008006" key="4">
    <source>
        <dbReference type="Google" id="ProtNLM"/>
    </source>
</evidence>
<dbReference type="InterPro" id="IPR036282">
    <property type="entry name" value="Glutathione-S-Trfase_C_sf"/>
</dbReference>
<proteinExistence type="predicted"/>
<name>A0A7S4L3S0_9EUKA</name>
<sequence>MAGYTIIYFPARGRAELTRLTIAAAGQEFKEQIVGGDSLVEFKKSDKCLFGQVPVLLDGDNVIAQSNAMARHVARKHKLQGSPDQAVAADMILDHWADILNGIVPLVFGPGADLEKLNAYVKDTLPGKIAGFEQFVKDGGYIRGDSLSFADLALFQAVESLVDNAYISAESHPNLIKHKELVEKNENIAKYLKSETRHGKGVFADAIPKK</sequence>
<organism evidence="3">
    <name type="scientific">Paramoeba aestuarina</name>
    <dbReference type="NCBI Taxonomy" id="180227"/>
    <lineage>
        <taxon>Eukaryota</taxon>
        <taxon>Amoebozoa</taxon>
        <taxon>Discosea</taxon>
        <taxon>Flabellinia</taxon>
        <taxon>Dactylopodida</taxon>
        <taxon>Paramoebidae</taxon>
        <taxon>Paramoeba</taxon>
    </lineage>
</organism>
<reference evidence="3" key="1">
    <citation type="submission" date="2021-01" db="EMBL/GenBank/DDBJ databases">
        <authorList>
            <person name="Corre E."/>
            <person name="Pelletier E."/>
            <person name="Niang G."/>
            <person name="Scheremetjew M."/>
            <person name="Finn R."/>
            <person name="Kale V."/>
            <person name="Holt S."/>
            <person name="Cochrane G."/>
            <person name="Meng A."/>
            <person name="Brown T."/>
            <person name="Cohen L."/>
        </authorList>
    </citation>
    <scope>NUCLEOTIDE SEQUENCE</scope>
    <source>
        <strain evidence="3">SoJaBio B1-5/56/2</strain>
    </source>
</reference>
<dbReference type="Pfam" id="PF02798">
    <property type="entry name" value="GST_N"/>
    <property type="match status" value="1"/>
</dbReference>
<dbReference type="Pfam" id="PF14497">
    <property type="entry name" value="GST_C_3"/>
    <property type="match status" value="1"/>
</dbReference>
<dbReference type="InterPro" id="IPR050213">
    <property type="entry name" value="GST_superfamily"/>
</dbReference>
<gene>
    <name evidence="3" type="ORF">NAES01612_LOCUS15267</name>
</gene>
<accession>A0A7S4L3S0</accession>
<feature type="domain" description="GST N-terminal" evidence="1">
    <location>
        <begin position="2"/>
        <end position="81"/>
    </location>
</feature>
<dbReference type="CDD" id="cd03192">
    <property type="entry name" value="GST_C_Sigma_like"/>
    <property type="match status" value="1"/>
</dbReference>
<protein>
    <recommendedName>
        <fullName evidence="4">Glutathione transferase</fullName>
    </recommendedName>
</protein>
<evidence type="ECO:0000259" key="1">
    <source>
        <dbReference type="PROSITE" id="PS50404"/>
    </source>
</evidence>
<dbReference type="PROSITE" id="PS50405">
    <property type="entry name" value="GST_CTER"/>
    <property type="match status" value="1"/>
</dbReference>
<dbReference type="PROSITE" id="PS50404">
    <property type="entry name" value="GST_NTER"/>
    <property type="match status" value="1"/>
</dbReference>
<dbReference type="SUPFAM" id="SSF47616">
    <property type="entry name" value="GST C-terminal domain-like"/>
    <property type="match status" value="1"/>
</dbReference>
<evidence type="ECO:0000313" key="3">
    <source>
        <dbReference type="EMBL" id="CAE2314211.1"/>
    </source>
</evidence>
<dbReference type="EMBL" id="HBKR01023310">
    <property type="protein sequence ID" value="CAE2314211.1"/>
    <property type="molecule type" value="Transcribed_RNA"/>
</dbReference>
<dbReference type="InterPro" id="IPR040079">
    <property type="entry name" value="Glutathione_S-Trfase"/>
</dbReference>
<feature type="domain" description="GST C-terminal" evidence="2">
    <location>
        <begin position="82"/>
        <end position="202"/>
    </location>
</feature>
<dbReference type="SFLD" id="SFLDS00019">
    <property type="entry name" value="Glutathione_Transferase_(cytos"/>
    <property type="match status" value="1"/>
</dbReference>